<reference evidence="1 2" key="1">
    <citation type="submission" date="2014-06" db="EMBL/GenBank/DDBJ databases">
        <authorList>
            <person name="Swart Estienne"/>
        </authorList>
    </citation>
    <scope>NUCLEOTIDE SEQUENCE [LARGE SCALE GENOMIC DNA]</scope>
    <source>
        <strain evidence="1 2">130c</strain>
    </source>
</reference>
<organism evidence="1 2">
    <name type="scientific">Stylonychia lemnae</name>
    <name type="common">Ciliate</name>
    <dbReference type="NCBI Taxonomy" id="5949"/>
    <lineage>
        <taxon>Eukaryota</taxon>
        <taxon>Sar</taxon>
        <taxon>Alveolata</taxon>
        <taxon>Ciliophora</taxon>
        <taxon>Intramacronucleata</taxon>
        <taxon>Spirotrichea</taxon>
        <taxon>Stichotrichia</taxon>
        <taxon>Sporadotrichida</taxon>
        <taxon>Oxytrichidae</taxon>
        <taxon>Stylonychinae</taxon>
        <taxon>Stylonychia</taxon>
    </lineage>
</organism>
<name>A0A078A162_STYLE</name>
<keyword evidence="2" id="KW-1185">Reference proteome</keyword>
<proteinExistence type="predicted"/>
<dbReference type="EMBL" id="CCKQ01003398">
    <property type="protein sequence ID" value="CDW74519.1"/>
    <property type="molecule type" value="Genomic_DNA"/>
</dbReference>
<dbReference type="InParanoid" id="A0A078A162"/>
<sequence>MSTISIKRHSSKAIAVRAPRTTMELSSMTNNTCTYRFLTDSVSFVTRLTSCPVIALSKKAMGRRSTCPYTCSRKRRTERMATPASRVSCKQRSQVAPHPITVYESLAQKRANRFQRGGDHQKENAQPDVAFFIAGCVQQQMHCLFFL</sequence>
<protein>
    <submittedName>
        <fullName evidence="1">Uncharacterized protein</fullName>
    </submittedName>
</protein>
<accession>A0A078A162</accession>
<dbReference type="AlphaFoldDB" id="A0A078A162"/>
<evidence type="ECO:0000313" key="1">
    <source>
        <dbReference type="EMBL" id="CDW74519.1"/>
    </source>
</evidence>
<evidence type="ECO:0000313" key="2">
    <source>
        <dbReference type="Proteomes" id="UP000039865"/>
    </source>
</evidence>
<gene>
    <name evidence="1" type="primary">Contig16272.g17341</name>
    <name evidence="1" type="ORF">STYLEM_3499</name>
</gene>
<dbReference type="Proteomes" id="UP000039865">
    <property type="component" value="Unassembled WGS sequence"/>
</dbReference>